<protein>
    <submittedName>
        <fullName evidence="2">Uncharacterized protein</fullName>
    </submittedName>
</protein>
<evidence type="ECO:0000313" key="2">
    <source>
        <dbReference type="EMBL" id="OAY33254.1"/>
    </source>
</evidence>
<reference evidence="2" key="1">
    <citation type="submission" date="2016-02" db="EMBL/GenBank/DDBJ databases">
        <title>WGS assembly of Manihot esculenta.</title>
        <authorList>
            <person name="Bredeson J.V."/>
            <person name="Prochnik S.E."/>
            <person name="Lyons J.B."/>
            <person name="Schmutz J."/>
            <person name="Grimwood J."/>
            <person name="Vrebalov J."/>
            <person name="Bart R.S."/>
            <person name="Amuge T."/>
            <person name="Ferguson M.E."/>
            <person name="Green R."/>
            <person name="Putnam N."/>
            <person name="Stites J."/>
            <person name="Rounsley S."/>
            <person name="Rokhsar D.S."/>
        </authorList>
    </citation>
    <scope>NUCLEOTIDE SEQUENCE [LARGE SCALE GENOMIC DNA]</scope>
    <source>
        <tissue evidence="2">Leaf</tissue>
    </source>
</reference>
<keyword evidence="1" id="KW-1133">Transmembrane helix</keyword>
<keyword evidence="1" id="KW-0812">Transmembrane</keyword>
<gene>
    <name evidence="2" type="ORF">MANES_13G080800</name>
</gene>
<name>A0A2C9UPY8_MANES</name>
<evidence type="ECO:0000256" key="1">
    <source>
        <dbReference type="SAM" id="Phobius"/>
    </source>
</evidence>
<sequence>MKQAFLKMVLFFIICFIYTNYQMKNELYFTSESLMKVHFHLLEKIIFFCFNGKRRKSHCGLF</sequence>
<proteinExistence type="predicted"/>
<organism evidence="2">
    <name type="scientific">Manihot esculenta</name>
    <name type="common">Cassava</name>
    <name type="synonym">Jatropha manihot</name>
    <dbReference type="NCBI Taxonomy" id="3983"/>
    <lineage>
        <taxon>Eukaryota</taxon>
        <taxon>Viridiplantae</taxon>
        <taxon>Streptophyta</taxon>
        <taxon>Embryophyta</taxon>
        <taxon>Tracheophyta</taxon>
        <taxon>Spermatophyta</taxon>
        <taxon>Magnoliopsida</taxon>
        <taxon>eudicotyledons</taxon>
        <taxon>Gunneridae</taxon>
        <taxon>Pentapetalae</taxon>
        <taxon>rosids</taxon>
        <taxon>fabids</taxon>
        <taxon>Malpighiales</taxon>
        <taxon>Euphorbiaceae</taxon>
        <taxon>Crotonoideae</taxon>
        <taxon>Manihoteae</taxon>
        <taxon>Manihot</taxon>
    </lineage>
</organism>
<accession>A0A2C9UPY8</accession>
<dbReference type="EMBL" id="CM004399">
    <property type="protein sequence ID" value="OAY33254.1"/>
    <property type="molecule type" value="Genomic_DNA"/>
</dbReference>
<keyword evidence="1" id="KW-0472">Membrane</keyword>
<dbReference type="AlphaFoldDB" id="A0A2C9UPY8"/>
<feature type="transmembrane region" description="Helical" evidence="1">
    <location>
        <begin position="5"/>
        <end position="21"/>
    </location>
</feature>